<evidence type="ECO:0000259" key="1">
    <source>
        <dbReference type="Pfam" id="PF01890"/>
    </source>
</evidence>
<evidence type="ECO:0000313" key="3">
    <source>
        <dbReference type="Proteomes" id="UP000272706"/>
    </source>
</evidence>
<dbReference type="OrthoDB" id="7308095at2"/>
<dbReference type="Gene3D" id="3.30.420.180">
    <property type="entry name" value="CobE/GbiG C-terminal domain"/>
    <property type="match status" value="1"/>
</dbReference>
<comment type="caution">
    <text evidence="2">The sequence shown here is derived from an EMBL/GenBank/DDBJ whole genome shotgun (WGS) entry which is preliminary data.</text>
</comment>
<evidence type="ECO:0000313" key="2">
    <source>
        <dbReference type="EMBL" id="RJT42090.1"/>
    </source>
</evidence>
<name>A0A3A5KZ20_9HYPH</name>
<sequence>MMVAGIGSRKGVNAGEVLAAIETALEAHGLAMTALSALATASVKQDEPAIFSAGRELALPVIVVEDDALKSASSGTLSRSDLSQSKAGTPSVSEASALAAAGQGAKLLGPRTVLGPVTCAIAISGDAA</sequence>
<dbReference type="EMBL" id="QZWZ01000002">
    <property type="protein sequence ID" value="RJT42090.1"/>
    <property type="molecule type" value="Genomic_DNA"/>
</dbReference>
<protein>
    <submittedName>
        <fullName evidence="2">Cobalamin biosynthesis protein CbiG</fullName>
    </submittedName>
</protein>
<keyword evidence="3" id="KW-1185">Reference proteome</keyword>
<proteinExistence type="predicted"/>
<dbReference type="PANTHER" id="PTHR37477">
    <property type="entry name" value="COBALT-PRECORRIN-5A HYDROLASE"/>
    <property type="match status" value="1"/>
</dbReference>
<dbReference type="InterPro" id="IPR002750">
    <property type="entry name" value="CobE/GbiG_C"/>
</dbReference>
<dbReference type="InterPro" id="IPR052553">
    <property type="entry name" value="CbiG_hydrolase"/>
</dbReference>
<dbReference type="AlphaFoldDB" id="A0A3A5KZ20"/>
<dbReference type="RefSeq" id="WP_120013049.1">
    <property type="nucleotide sequence ID" value="NZ_QZWZ01000002.1"/>
</dbReference>
<dbReference type="Pfam" id="PF01890">
    <property type="entry name" value="CbiG_C"/>
    <property type="match status" value="1"/>
</dbReference>
<dbReference type="Proteomes" id="UP000272706">
    <property type="component" value="Unassembled WGS sequence"/>
</dbReference>
<dbReference type="GO" id="GO:0009236">
    <property type="term" value="P:cobalamin biosynthetic process"/>
    <property type="evidence" value="ECO:0007669"/>
    <property type="project" value="InterPro"/>
</dbReference>
<accession>A0A3A5KZ20</accession>
<organism evidence="2 3">
    <name type="scientific">Mesorhizobium waimense</name>
    <dbReference type="NCBI Taxonomy" id="1300307"/>
    <lineage>
        <taxon>Bacteria</taxon>
        <taxon>Pseudomonadati</taxon>
        <taxon>Pseudomonadota</taxon>
        <taxon>Alphaproteobacteria</taxon>
        <taxon>Hyphomicrobiales</taxon>
        <taxon>Phyllobacteriaceae</taxon>
        <taxon>Mesorhizobium</taxon>
    </lineage>
</organism>
<gene>
    <name evidence="2" type="ORF">D3227_04080</name>
</gene>
<dbReference type="InterPro" id="IPR036518">
    <property type="entry name" value="CobE/GbiG_C_sf"/>
</dbReference>
<feature type="domain" description="CobE/GbiG C-terminal" evidence="1">
    <location>
        <begin position="3"/>
        <end position="122"/>
    </location>
</feature>
<dbReference type="SUPFAM" id="SSF159664">
    <property type="entry name" value="CobE/GbiG C-terminal domain-like"/>
    <property type="match status" value="1"/>
</dbReference>
<dbReference type="PANTHER" id="PTHR37477:SF1">
    <property type="entry name" value="COBALT-PRECORRIN-5A HYDROLASE"/>
    <property type="match status" value="1"/>
</dbReference>
<reference evidence="2 3" key="1">
    <citation type="submission" date="2018-09" db="EMBL/GenBank/DDBJ databases">
        <title>Mesorhizobium carmichaelinearum sp. nov. isolated from Carmichaelinea spp. root nodules in New Zealand.</title>
        <authorList>
            <person name="De Meyer S.E."/>
        </authorList>
    </citation>
    <scope>NUCLEOTIDE SEQUENCE [LARGE SCALE GENOMIC DNA]</scope>
    <source>
        <strain evidence="2 3">ICMP19557</strain>
    </source>
</reference>